<dbReference type="AlphaFoldDB" id="A0AA36DK52"/>
<name>A0AA36DK52_CYLNA</name>
<keyword evidence="4" id="KW-1185">Reference proteome</keyword>
<dbReference type="CDD" id="cd05380">
    <property type="entry name" value="CAP_euk"/>
    <property type="match status" value="2"/>
</dbReference>
<keyword evidence="1" id="KW-0732">Signal</keyword>
<dbReference type="SMART" id="SM00198">
    <property type="entry name" value="SCP"/>
    <property type="match status" value="2"/>
</dbReference>
<evidence type="ECO:0000313" key="3">
    <source>
        <dbReference type="EMBL" id="CAJ0588240.1"/>
    </source>
</evidence>
<protein>
    <recommendedName>
        <fullName evidence="2">SCP domain-containing protein</fullName>
    </recommendedName>
</protein>
<comment type="caution">
    <text evidence="3">The sequence shown here is derived from an EMBL/GenBank/DDBJ whole genome shotgun (WGS) entry which is preliminary data.</text>
</comment>
<proteinExistence type="predicted"/>
<dbReference type="PROSITE" id="PS01010">
    <property type="entry name" value="CRISP_2"/>
    <property type="match status" value="1"/>
</dbReference>
<reference evidence="3" key="1">
    <citation type="submission" date="2023-07" db="EMBL/GenBank/DDBJ databases">
        <authorList>
            <consortium name="CYATHOMIX"/>
        </authorList>
    </citation>
    <scope>NUCLEOTIDE SEQUENCE</scope>
    <source>
        <strain evidence="3">N/A</strain>
    </source>
</reference>
<organism evidence="3 4">
    <name type="scientific">Cylicocyclus nassatus</name>
    <name type="common">Nematode worm</name>
    <dbReference type="NCBI Taxonomy" id="53992"/>
    <lineage>
        <taxon>Eukaryota</taxon>
        <taxon>Metazoa</taxon>
        <taxon>Ecdysozoa</taxon>
        <taxon>Nematoda</taxon>
        <taxon>Chromadorea</taxon>
        <taxon>Rhabditida</taxon>
        <taxon>Rhabditina</taxon>
        <taxon>Rhabditomorpha</taxon>
        <taxon>Strongyloidea</taxon>
        <taxon>Strongylidae</taxon>
        <taxon>Cylicocyclus</taxon>
    </lineage>
</organism>
<dbReference type="InterPro" id="IPR018244">
    <property type="entry name" value="Allrgn_V5/Tpx1_CS"/>
</dbReference>
<dbReference type="Proteomes" id="UP001176961">
    <property type="component" value="Unassembled WGS sequence"/>
</dbReference>
<evidence type="ECO:0000259" key="2">
    <source>
        <dbReference type="SMART" id="SM00198"/>
    </source>
</evidence>
<dbReference type="Pfam" id="PF00188">
    <property type="entry name" value="CAP"/>
    <property type="match status" value="2"/>
</dbReference>
<dbReference type="Gene3D" id="3.40.33.10">
    <property type="entry name" value="CAP"/>
    <property type="match status" value="2"/>
</dbReference>
<dbReference type="PANTHER" id="PTHR10334">
    <property type="entry name" value="CYSTEINE-RICH SECRETORY PROTEIN-RELATED"/>
    <property type="match status" value="1"/>
</dbReference>
<dbReference type="SUPFAM" id="SSF55797">
    <property type="entry name" value="PR-1-like"/>
    <property type="match status" value="2"/>
</dbReference>
<dbReference type="EMBL" id="CATQJL010000001">
    <property type="protein sequence ID" value="CAJ0588240.1"/>
    <property type="molecule type" value="Genomic_DNA"/>
</dbReference>
<evidence type="ECO:0000256" key="1">
    <source>
        <dbReference type="SAM" id="SignalP"/>
    </source>
</evidence>
<feature type="domain" description="SCP" evidence="2">
    <location>
        <begin position="265"/>
        <end position="424"/>
    </location>
</feature>
<gene>
    <name evidence="3" type="ORF">CYNAS_LOCUS223</name>
</gene>
<dbReference type="GO" id="GO:0005576">
    <property type="term" value="C:extracellular region"/>
    <property type="evidence" value="ECO:0007669"/>
    <property type="project" value="InterPro"/>
</dbReference>
<dbReference type="InterPro" id="IPR035940">
    <property type="entry name" value="CAP_sf"/>
</dbReference>
<dbReference type="PRINTS" id="PR00837">
    <property type="entry name" value="V5TPXLIKE"/>
</dbReference>
<feature type="chain" id="PRO_5041261286" description="SCP domain-containing protein" evidence="1">
    <location>
        <begin position="22"/>
        <end position="451"/>
    </location>
</feature>
<evidence type="ECO:0000313" key="4">
    <source>
        <dbReference type="Proteomes" id="UP001176961"/>
    </source>
</evidence>
<sequence>MKSSALLCSLLLLEIAVITLCQEKSGILLAQEKPDILLAQEKSVCDEKLENANLDDEDRRFITDYHNEKRAAIASGDVDYIDDLRGVKNMYKLKYDCNMEKKVQEALAMPNPRITFSNGYGQNMAKFSNEAMKNVPRKQQLRIALESWYNPILYYGIGNSDGVYHDGRLYTFANMIYAKTLRIGCGYSKIKDDIYISCVYNLIGSYENSALYERGRKCKKHADCTTYAGSKCIMDTGLCNFIGRAPVPGEGENTMCRGNKGMSDHTRQKVLEEHNIRRSLLATGQVVNGPTKEKLATSAFMPKMIYDCKAEAEAISYSKTCSLTKSEEETRLGLGENIFIYPIPNVDPVIAFKAATESWWSQIDVGSINKNLIYDAPTEHSLVDVKAFTQMAWAKSARLGCATRTCYTSTFVVCRYSPAGNVPNGTIYTSGAVCSQCTPACNATEGLCNLY</sequence>
<feature type="signal peptide" evidence="1">
    <location>
        <begin position="1"/>
        <end position="21"/>
    </location>
</feature>
<accession>A0AA36DK52</accession>
<feature type="domain" description="SCP" evidence="2">
    <location>
        <begin position="57"/>
        <end position="208"/>
    </location>
</feature>
<dbReference type="InterPro" id="IPR001283">
    <property type="entry name" value="CRISP-related"/>
</dbReference>
<dbReference type="InterPro" id="IPR014044">
    <property type="entry name" value="CAP_dom"/>
</dbReference>